<accession>A0A3E0DRX5</accession>
<reference evidence="1 2" key="1">
    <citation type="submission" date="2018-08" db="EMBL/GenBank/DDBJ databases">
        <title>Genomic Encyclopedia of Type Strains, Phase III (KMG-III): the genomes of soil and plant-associated and newly described type strains.</title>
        <authorList>
            <person name="Whitman W."/>
        </authorList>
    </citation>
    <scope>NUCLEOTIDE SEQUENCE [LARGE SCALE GENOMIC DNA]</scope>
    <source>
        <strain evidence="1 2">CECT 7375</strain>
    </source>
</reference>
<dbReference type="InterPro" id="IPR050010">
    <property type="entry name" value="ETEC_3214_dom"/>
</dbReference>
<dbReference type="Proteomes" id="UP000256542">
    <property type="component" value="Unassembled WGS sequence"/>
</dbReference>
<evidence type="ECO:0000313" key="2">
    <source>
        <dbReference type="Proteomes" id="UP000256542"/>
    </source>
</evidence>
<protein>
    <submittedName>
        <fullName evidence="1">Uncharacterized protein</fullName>
    </submittedName>
</protein>
<gene>
    <name evidence="1" type="ORF">DFP81_102429</name>
</gene>
<keyword evidence="2" id="KW-1185">Reference proteome</keyword>
<dbReference type="AlphaFoldDB" id="A0A3E0DRX5"/>
<sequence length="272" mass="30536">MAFLYKSKRNFYKKMDHSPSTKAPFYKRVQAIAVLIASVMISFGSWGDTKELLTELYDSGISLFTNNVEFSHLNSVKVGGNLEFIEKTYGIAKVIKLSKTKDGVEYRYYTDRKYVLAVATKKSRIIAYQVVSLRTSFDPSVPFSDFTLGSFSYSEYANNIDDYRLDNANITYFLESHSLGRAGLFLNLHLAYVGYAADYSAASTAHVTSQQAVASLDQAVLESNNKALNTALQTLRNKVRPNVYVVGDVDASTAADMLLTRYEYAVYFKDQL</sequence>
<name>A0A3E0DRX5_9GAMM</name>
<dbReference type="EMBL" id="QUNG01000002">
    <property type="protein sequence ID" value="REG85890.1"/>
    <property type="molecule type" value="Genomic_DNA"/>
</dbReference>
<organism evidence="1 2">
    <name type="scientific">Marinomonas pollencensis</name>
    <dbReference type="NCBI Taxonomy" id="491954"/>
    <lineage>
        <taxon>Bacteria</taxon>
        <taxon>Pseudomonadati</taxon>
        <taxon>Pseudomonadota</taxon>
        <taxon>Gammaproteobacteria</taxon>
        <taxon>Oceanospirillales</taxon>
        <taxon>Oceanospirillaceae</taxon>
        <taxon>Marinomonas</taxon>
    </lineage>
</organism>
<dbReference type="NCBIfam" id="NF043066">
    <property type="entry name" value="ETEC_3214_dom"/>
    <property type="match status" value="1"/>
</dbReference>
<comment type="caution">
    <text evidence="1">The sequence shown here is derived from an EMBL/GenBank/DDBJ whole genome shotgun (WGS) entry which is preliminary data.</text>
</comment>
<evidence type="ECO:0000313" key="1">
    <source>
        <dbReference type="EMBL" id="REG85890.1"/>
    </source>
</evidence>
<proteinExistence type="predicted"/>